<dbReference type="GO" id="GO:0034475">
    <property type="term" value="P:U4 snRNA 3'-end processing"/>
    <property type="evidence" value="ECO:0007669"/>
    <property type="project" value="UniProtKB-ARBA"/>
</dbReference>
<gene>
    <name evidence="10" type="primary">Piso0_000321</name>
    <name evidence="10" type="ORF">GNLVRS01_PISO0A06776g</name>
</gene>
<dbReference type="GO" id="GO:0030847">
    <property type="term" value="P:termination of RNA polymerase II transcription, exosome-dependent"/>
    <property type="evidence" value="ECO:0007669"/>
    <property type="project" value="UniProtKB-ARBA"/>
</dbReference>
<evidence type="ECO:0000313" key="11">
    <source>
        <dbReference type="Proteomes" id="UP000005222"/>
    </source>
</evidence>
<dbReference type="AlphaFoldDB" id="G8YV44"/>
<dbReference type="SMART" id="SM00535">
    <property type="entry name" value="RIBOc"/>
    <property type="match status" value="1"/>
</dbReference>
<name>G8YV44_PICSO</name>
<feature type="region of interest" description="Disordered" evidence="8">
    <location>
        <begin position="1"/>
        <end position="30"/>
    </location>
</feature>
<evidence type="ECO:0000256" key="4">
    <source>
        <dbReference type="ARBA" id="ARBA00022722"/>
    </source>
</evidence>
<dbReference type="SUPFAM" id="SSF54768">
    <property type="entry name" value="dsRNA-binding domain-like"/>
    <property type="match status" value="2"/>
</dbReference>
<keyword evidence="4" id="KW-0540">Nuclease</keyword>
<dbReference type="CDD" id="cd00593">
    <property type="entry name" value="RIBOc"/>
    <property type="match status" value="1"/>
</dbReference>
<reference evidence="10 11" key="1">
    <citation type="journal article" date="2012" name="G3 (Bethesda)">
        <title>Pichia sorbitophila, an interspecies yeast hybrid reveals early steps of genome resolution following polyploidization.</title>
        <authorList>
            <person name="Leh Louis V."/>
            <person name="Despons L."/>
            <person name="Friedrich A."/>
            <person name="Martin T."/>
            <person name="Durrens P."/>
            <person name="Casaregola S."/>
            <person name="Neuveglise C."/>
            <person name="Fairhead C."/>
            <person name="Marck C."/>
            <person name="Cruz J.A."/>
            <person name="Straub M.L."/>
            <person name="Kugler V."/>
            <person name="Sacerdot C."/>
            <person name="Uzunov Z."/>
            <person name="Thierry A."/>
            <person name="Weiss S."/>
            <person name="Bleykasten C."/>
            <person name="De Montigny J."/>
            <person name="Jacques N."/>
            <person name="Jung P."/>
            <person name="Lemaire M."/>
            <person name="Mallet S."/>
            <person name="Morel G."/>
            <person name="Richard G.F."/>
            <person name="Sarkar A."/>
            <person name="Savel G."/>
            <person name="Schacherer J."/>
            <person name="Seret M.L."/>
            <person name="Talla E."/>
            <person name="Samson G."/>
            <person name="Jubin C."/>
            <person name="Poulain J."/>
            <person name="Vacherie B."/>
            <person name="Barbe V."/>
            <person name="Pelletier E."/>
            <person name="Sherman D.J."/>
            <person name="Westhof E."/>
            <person name="Weissenbach J."/>
            <person name="Baret P.V."/>
            <person name="Wincker P."/>
            <person name="Gaillardin C."/>
            <person name="Dujon B."/>
            <person name="Souciet J.L."/>
        </authorList>
    </citation>
    <scope>NUCLEOTIDE SEQUENCE [LARGE SCALE GENOMIC DNA]</scope>
    <source>
        <strain evidence="11">ATCC MYA-4447 / BCRC 22081 / CBS 7064 / NBRC 10061 / NRRL Y-12695</strain>
    </source>
</reference>
<dbReference type="Pfam" id="PF18497">
    <property type="entry name" value="RNase_3_N"/>
    <property type="match status" value="1"/>
</dbReference>
<comment type="catalytic activity">
    <reaction evidence="1">
        <text>Endonucleolytic cleavage to 5'-phosphomonoester.</text>
        <dbReference type="EC" id="3.1.26.3"/>
    </reaction>
</comment>
<dbReference type="STRING" id="559304.G8YV44"/>
<sequence>MKDYEENLNNSSRESRKRKENASSDNLGNVEMKKIEHTSRVLQNAIKFLVYETPDTNQVSRMIRNKQCDKNAFLNVSSNKLIQMAFSLKTMYNKQQLEVFNSILDNKIEYEINSSISSGEIYSEGPSDRKAMRQEVITTQYDDPMPASKTHMPLLPKINDANLYNRVFVHKSIINNKSYLHKGEMMASHNERLEFLGDSVLNNIVTIILYERFPEASEGELTQIRSQLVKNVTLAEFAIGYGLNKKLQSNLSEEVLRTSTQKIYADIFEAYIGALAIERNFDISSIKEWLFQLMEPKITELEKSLQGSEEVNKDAKTELYSLIGTASVHPVYEVITKGDGLNIPYVIHCKICDDLLGIGVAPGIKEAGLRAAMNALKNRQLLEKWNTIRANTNREKSVISDKPEPTKNDKLETSSETWNFLKAKSNIFPLSNSVTTDIDNRAKNELYSLIGRKLNTIPIYEIHETEGGSFKVNLKINDLLIATAIDKSKKKASAKAAMEVLNNKELMSILQDH</sequence>
<dbReference type="GO" id="GO:0034963">
    <property type="term" value="P:box C/D sno(s)RNA processing"/>
    <property type="evidence" value="ECO:0007669"/>
    <property type="project" value="UniProtKB-ARBA"/>
</dbReference>
<dbReference type="GO" id="GO:0003725">
    <property type="term" value="F:double-stranded RNA binding"/>
    <property type="evidence" value="ECO:0007669"/>
    <property type="project" value="InterPro"/>
</dbReference>
<dbReference type="EC" id="3.1.26.3" evidence="3"/>
<keyword evidence="7" id="KW-0694">RNA-binding</keyword>
<evidence type="ECO:0000256" key="7">
    <source>
        <dbReference type="ARBA" id="ARBA00022884"/>
    </source>
</evidence>
<dbReference type="PANTHER" id="PTHR11207:SF0">
    <property type="entry name" value="RIBONUCLEASE 3"/>
    <property type="match status" value="1"/>
</dbReference>
<dbReference type="HAMAP" id="MF_00104">
    <property type="entry name" value="RNase_III"/>
    <property type="match status" value="1"/>
</dbReference>
<dbReference type="Gene3D" id="1.10.1520.10">
    <property type="entry name" value="Ribonuclease III domain"/>
    <property type="match status" value="1"/>
</dbReference>
<dbReference type="Pfam" id="PF00636">
    <property type="entry name" value="Ribonuclease_3"/>
    <property type="match status" value="1"/>
</dbReference>
<dbReference type="GO" id="GO:0006364">
    <property type="term" value="P:rRNA processing"/>
    <property type="evidence" value="ECO:0007669"/>
    <property type="project" value="InterPro"/>
</dbReference>
<dbReference type="CDD" id="cd19876">
    <property type="entry name" value="DSRM_RNT1p-like"/>
    <property type="match status" value="1"/>
</dbReference>
<evidence type="ECO:0000256" key="8">
    <source>
        <dbReference type="SAM" id="MobiDB-lite"/>
    </source>
</evidence>
<protein>
    <recommendedName>
        <fullName evidence="3">ribonuclease III</fullName>
        <ecNumber evidence="3">3.1.26.3</ecNumber>
    </recommendedName>
</protein>
<keyword evidence="6" id="KW-0378">Hydrolase</keyword>
<dbReference type="InterPro" id="IPR011907">
    <property type="entry name" value="RNase_III"/>
</dbReference>
<keyword evidence="5" id="KW-0255">Endonuclease</keyword>
<evidence type="ECO:0000256" key="1">
    <source>
        <dbReference type="ARBA" id="ARBA00000109"/>
    </source>
</evidence>
<evidence type="ECO:0000256" key="2">
    <source>
        <dbReference type="ARBA" id="ARBA00010183"/>
    </source>
</evidence>
<comment type="similarity">
    <text evidence="2">Belongs to the ribonuclease III family.</text>
</comment>
<proteinExistence type="inferred from homology"/>
<evidence type="ECO:0000256" key="6">
    <source>
        <dbReference type="ARBA" id="ARBA00022801"/>
    </source>
</evidence>
<evidence type="ECO:0000256" key="3">
    <source>
        <dbReference type="ARBA" id="ARBA00012177"/>
    </source>
</evidence>
<dbReference type="Gene3D" id="3.30.160.20">
    <property type="match status" value="2"/>
</dbReference>
<dbReference type="SUPFAM" id="SSF69065">
    <property type="entry name" value="RNase III domain-like"/>
    <property type="match status" value="1"/>
</dbReference>
<dbReference type="SMART" id="SM00358">
    <property type="entry name" value="DSRM"/>
    <property type="match status" value="2"/>
</dbReference>
<evidence type="ECO:0000259" key="9">
    <source>
        <dbReference type="PROSITE" id="PS50142"/>
    </source>
</evidence>
<accession>G8YV44</accession>
<keyword evidence="11" id="KW-1185">Reference proteome</keyword>
<dbReference type="InterPro" id="IPR036389">
    <property type="entry name" value="RNase_III_sf"/>
</dbReference>
<dbReference type="Pfam" id="PF00035">
    <property type="entry name" value="dsrm"/>
    <property type="match status" value="2"/>
</dbReference>
<dbReference type="Proteomes" id="UP000005222">
    <property type="component" value="Chromosome A"/>
</dbReference>
<organism evidence="10 11">
    <name type="scientific">Pichia sorbitophila (strain ATCC MYA-4447 / BCRC 22081 / CBS 7064 / NBRC 10061 / NRRL Y-12695)</name>
    <name type="common">Hybrid yeast</name>
    <dbReference type="NCBI Taxonomy" id="559304"/>
    <lineage>
        <taxon>Eukaryota</taxon>
        <taxon>Fungi</taxon>
        <taxon>Dikarya</taxon>
        <taxon>Ascomycota</taxon>
        <taxon>Saccharomycotina</taxon>
        <taxon>Pichiomycetes</taxon>
        <taxon>Debaryomycetaceae</taxon>
        <taxon>Millerozyma</taxon>
    </lineage>
</organism>
<feature type="domain" description="RNase III" evidence="9">
    <location>
        <begin position="158"/>
        <end position="280"/>
    </location>
</feature>
<dbReference type="OrthoDB" id="2392202at2759"/>
<evidence type="ECO:0000256" key="5">
    <source>
        <dbReference type="ARBA" id="ARBA00022759"/>
    </source>
</evidence>
<dbReference type="FunFam" id="1.10.1520.10:FF:000001">
    <property type="entry name" value="Ribonuclease 3"/>
    <property type="match status" value="1"/>
</dbReference>
<dbReference type="GO" id="GO:0004525">
    <property type="term" value="F:ribonuclease III activity"/>
    <property type="evidence" value="ECO:0007669"/>
    <property type="project" value="UniProtKB-EC"/>
</dbReference>
<dbReference type="PROSITE" id="PS50142">
    <property type="entry name" value="RNASE_3_2"/>
    <property type="match status" value="1"/>
</dbReference>
<dbReference type="HOGENOM" id="CLU_026251_1_0_1"/>
<evidence type="ECO:0000313" key="10">
    <source>
        <dbReference type="EMBL" id="CCE72727.1"/>
    </source>
</evidence>
<dbReference type="GO" id="GO:0005654">
    <property type="term" value="C:nucleoplasm"/>
    <property type="evidence" value="ECO:0007669"/>
    <property type="project" value="TreeGrafter"/>
</dbReference>
<dbReference type="InterPro" id="IPR044449">
    <property type="entry name" value="Rnt1/Pac1_DSRM_fungi"/>
</dbReference>
<dbReference type="PROSITE" id="PS00517">
    <property type="entry name" value="RNASE_3_1"/>
    <property type="match status" value="1"/>
</dbReference>
<dbReference type="OMA" id="MIIYNKF"/>
<dbReference type="InterPro" id="IPR014720">
    <property type="entry name" value="dsRBD_dom"/>
</dbReference>
<dbReference type="eggNOG" id="KOG1817">
    <property type="taxonomic scope" value="Eukaryota"/>
</dbReference>
<dbReference type="FunCoup" id="G8YV44">
    <property type="interactions" value="473"/>
</dbReference>
<dbReference type="InterPro" id="IPR040540">
    <property type="entry name" value="RNase_3_N"/>
</dbReference>
<dbReference type="PANTHER" id="PTHR11207">
    <property type="entry name" value="RIBONUCLEASE III"/>
    <property type="match status" value="1"/>
</dbReference>
<dbReference type="InterPro" id="IPR000999">
    <property type="entry name" value="RNase_III_dom"/>
</dbReference>
<dbReference type="EMBL" id="FO082059">
    <property type="protein sequence ID" value="CCE72727.1"/>
    <property type="molecule type" value="Genomic_DNA"/>
</dbReference>
<dbReference type="InParanoid" id="G8YV44"/>